<evidence type="ECO:0000256" key="2">
    <source>
        <dbReference type="ARBA" id="ARBA00022801"/>
    </source>
</evidence>
<feature type="compositionally biased region" description="Basic and acidic residues" evidence="5">
    <location>
        <begin position="1909"/>
        <end position="1919"/>
    </location>
</feature>
<evidence type="ECO:0000256" key="1">
    <source>
        <dbReference type="ARBA" id="ARBA00022741"/>
    </source>
</evidence>
<dbReference type="Proteomes" id="UP000261245">
    <property type="component" value="Unassembled WGS sequence"/>
</dbReference>
<dbReference type="GO" id="GO:0043139">
    <property type="term" value="F:5'-3' DNA helicase activity"/>
    <property type="evidence" value="ECO:0007669"/>
    <property type="project" value="TreeGrafter"/>
</dbReference>
<gene>
    <name evidence="7" type="ORF">DXB80_12500</name>
</gene>
<keyword evidence="1" id="KW-0547">Nucleotide-binding</keyword>
<dbReference type="Pfam" id="PF13087">
    <property type="entry name" value="AAA_12"/>
    <property type="match status" value="1"/>
</dbReference>
<reference evidence="7 8" key="1">
    <citation type="submission" date="2018-08" db="EMBL/GenBank/DDBJ databases">
        <title>A genome reference for cultivated species of the human gut microbiota.</title>
        <authorList>
            <person name="Zou Y."/>
            <person name="Xue W."/>
            <person name="Luo G."/>
        </authorList>
    </citation>
    <scope>NUCLEOTIDE SEQUENCE [LARGE SCALE GENOMIC DNA]</scope>
    <source>
        <strain evidence="7 8">OM06-11</strain>
    </source>
</reference>
<dbReference type="EMBL" id="QSUC01000044">
    <property type="protein sequence ID" value="RGN05280.1"/>
    <property type="molecule type" value="Genomic_DNA"/>
</dbReference>
<dbReference type="SUPFAM" id="SSF55874">
    <property type="entry name" value="ATPase domain of HSP90 chaperone/DNA topoisomerase II/histidine kinase"/>
    <property type="match status" value="1"/>
</dbReference>
<proteinExistence type="predicted"/>
<dbReference type="Gene3D" id="3.40.50.300">
    <property type="entry name" value="P-loop containing nucleotide triphosphate hydrolases"/>
    <property type="match status" value="2"/>
</dbReference>
<dbReference type="InterPro" id="IPR041679">
    <property type="entry name" value="DNA2/NAM7-like_C"/>
</dbReference>
<dbReference type="SUPFAM" id="SSF52540">
    <property type="entry name" value="P-loop containing nucleoside triphosphate hydrolases"/>
    <property type="match status" value="1"/>
</dbReference>
<evidence type="ECO:0000256" key="4">
    <source>
        <dbReference type="ARBA" id="ARBA00022840"/>
    </source>
</evidence>
<sequence length="2640" mass="305317">MEINEYDLKERHSDELIGCYTTEGGYGHFIDLRGSEGEVVRTFYESGDKVEIRYDNNGLVEHEFYRFKWHLVASSPLTLAVDGEVCPIDKTALLNRLFKIYSDSRGKKIEDEVRTQETILSEVTGAEHTYIYELLQNANDYPHSGEENDVAVKFVLTEHYLLFLHTGAQFNLRNIIGLCSFNQGEKRANKDTIGYKGIGFKTVFVNNDYVFLHSGEWQLRFDESYADEKSHGSSPWTIMPIPTSGEELDGELKEALASIPSSYRVQFALRHKRDAKENIPQLIKVFSDHQILLFIPHVSKAEVFIDGKRKFEVIKDRNKWVVDRFPYTLPESLKEWVRKNADSGASKIPEKFKDIDSIGISFAVSREGNRLVPVKDARVYNYLPTELRLDFGFLLNADFIPNGSRSGLHEVMWNDVVMEECGRKFVQWWAGFLAHEGEWDMESVFALLPDFSSSNYYARLFSNGFDESMRMIPCIPVEANGKYFLCKACNVIFDEIGLVSGEDPLLTDEEFYSFVNTNKYLPHKDIRNTEGLNDLLNETIPGECDRFDNDQLVLLIQNKAFKEWLSMKDNNIRFNQFLIESDYITVVDGLPIFLDAEGNLKRMSCLYLDVDRYMDDLSFLSDKICRLDPDVRVALEKLNKWNLVTNKFAQFSDYRFAQEIVTGINDIRERLTDKGNNVHLLHFLAKSGYGVRIGNIHYPIFTENGNSMDSYNHKKIHLPNTLGLEFAEQEWVGDGWLNFVDKSYFDNDPDDIRIFFKNQGIAGVDEMKLFQGFISDDTYLPLIAEKIADKEMNLSFYRFLALHFGSLKYKFTTNMRRTLSLFATDGETEKMVPIASNVYFKNDYWEEVIKSRWLPKELCLVLSSCYGMNGTDSDEIVSYFKSMSLVYMFTEPTFGNLLKQDRFLVSIYENIKTKEESKDFLNFLFVNQNILFKGEDVIDVKFRCVPVKWDGEEELKSCKDWGGMTYYHSPALDDLYGQEWFAKGSMHICDDYYTSLFDGQERKEFYKKLGFKSFDTIDFFRKHVLAVIDRFRDSLKDRKANLAFHQYVFRNREALSSEDFKKVQIVPIFIESPKEEDGILMSCSNHHYLPSEALTGIVKANLVPESLLDTIHHDYVTCEEERRYYCEFLDNNELTSDEFVTYISNQDNLEEVYDYLLDEDRNVRFWRWVLDAELSGEVKGELSKFPVLGYSGSGSEKKMFTPEELFLSNEYANYDIEQIVHEFTDTPAFVSSCYLRSGDSKKDWLNLFKAMGVIVDTHDIVFEKILPNLDTYFGRIEIVGVLAEHEREIRRILANEENSRMRIMLSKLWLLCDDNHYRHPSDAFLSGEYLNISVDPLADVRIPNLVSAKYLDGYDDKPEVAERIKRFLEAVMDCHKKCLSLTALRNEKLRYFISHQESYAYEAHLRIIAEMATIFDEEKEDFKEIVKATSIKLYDKNQDLRPSSQLYLGSCYHPDCDYESCDIQSLSYLSEDYRGVIESSYRNVFLGYFQVGQTFKEVNLQLLTNPKFAKYFWGYYAPHKAVQLQYICDEEHLRMLPCIPSPTGLKRPVDLYDYREGQLQKIVNSLLNGSYKLPNIELPAWLGYIGFRSKLTFTDCLDYLLLKTNDYRRKVYDWIVESRDETIHRYRREIGEFRENASWYAGTKTWEPLSSLVALDWNNSTLRDSFGTNSHVCNPSFMPESRQDYERLCHILGIKIISNSDFQKRKTGDFYEDTEAKEEIKKRLLYLAYKAGGDWKETYQRNASFLDACDICSCEQIDYFYDENISTTRLSFIEDDDKLWYVGSWGGKMFINVLSWIKRVFSLKQDNNYLESLFAADFNKYLLANEVDLDPEFLELLDETSRQGLKASDNEEVAEWVETDTSDASLDTSLVDLEVDHSNAPSDLSESDSSFDDHGEGTNSFESSNDEVSQPKERKERSDKGKHHAPRRTVNRDEEVFDSGDEQKEDLQQALQHKWEQKANKELHRPYSSSRNAGDVPEFSSEESSSSNPGELFGEDNYDFHQRGDTASRMEQNLKRKNTEAQNAAEYADEQLQVNHFLNDTPKYSYLWFKYLMELIYSDKSSLSTSKIQVDFYAKEFLSYDRILRLQVPSKVLPSWLDNADNLQVVVFYKDNSKILRDVSLVRVDETSVDLLVDEMSDETLDLCRQATLIRLKAENSNNILDSLQTRFLQLSLPDEFNMQENLPADISFIYGPPGTGKTTRVVEKIHQLVETSGENLNILVMTPTNKAADVIAERLVADDLCYNYLSRFGTTEDADLIEEGVVTTRDTMDMDASSVNIVVTTGARYSYDTVNPDDTPICDFDWDYIIIDEASMMDLVTITYILYKGEGCRFIIAGDPMQIRPVPRNEIEVENIYQMVGIDELKTALNSFDRYPLEALTTQYRSIPVIGDIVSQFAYNGMVKTFIQRAPQKQLHCDGMDINTVNFFPFEVREFSQLFELGTVGKSPLHLYSAIFTYNMVGYVARQIFQNHPSSQYSIGVVCPYGAEADAIKQMIESRPIDQPNCSITCGTVHSFQGDECDIMFVVLNPPASSYSGSHVNNQNIINVAMSRARDYLFFVIPEGQIDGYHIKNKLGKIVNSQDRSVLPCAQMEKLMFGDEHYIEENTEVTCHLPVNVYYNSNSEYDVRWDDNAIDIQIHSSKK</sequence>
<keyword evidence="3" id="KW-0347">Helicase</keyword>
<dbReference type="RefSeq" id="WP_117729140.1">
    <property type="nucleotide sequence ID" value="NZ_QRSU01000042.1"/>
</dbReference>
<keyword evidence="4" id="KW-0067">ATP-binding</keyword>
<evidence type="ECO:0000313" key="8">
    <source>
        <dbReference type="Proteomes" id="UP000261245"/>
    </source>
</evidence>
<dbReference type="PANTHER" id="PTHR43788:SF8">
    <property type="entry name" value="DNA-BINDING PROTEIN SMUBP-2"/>
    <property type="match status" value="1"/>
</dbReference>
<organism evidence="7 8">
    <name type="scientific">Segatella copri</name>
    <dbReference type="NCBI Taxonomy" id="165179"/>
    <lineage>
        <taxon>Bacteria</taxon>
        <taxon>Pseudomonadati</taxon>
        <taxon>Bacteroidota</taxon>
        <taxon>Bacteroidia</taxon>
        <taxon>Bacteroidales</taxon>
        <taxon>Prevotellaceae</taxon>
        <taxon>Segatella</taxon>
    </lineage>
</organism>
<dbReference type="InterPro" id="IPR050534">
    <property type="entry name" value="Coronavir_polyprotein_1ab"/>
</dbReference>
<feature type="compositionally biased region" description="Basic residues" evidence="5">
    <location>
        <begin position="1920"/>
        <end position="1929"/>
    </location>
</feature>
<dbReference type="GO" id="GO:0005524">
    <property type="term" value="F:ATP binding"/>
    <property type="evidence" value="ECO:0007669"/>
    <property type="project" value="UniProtKB-KW"/>
</dbReference>
<dbReference type="Pfam" id="PF13245">
    <property type="entry name" value="AAA_19"/>
    <property type="match status" value="1"/>
</dbReference>
<dbReference type="GO" id="GO:0016787">
    <property type="term" value="F:hydrolase activity"/>
    <property type="evidence" value="ECO:0007669"/>
    <property type="project" value="UniProtKB-KW"/>
</dbReference>
<evidence type="ECO:0000313" key="7">
    <source>
        <dbReference type="EMBL" id="RGN05280.1"/>
    </source>
</evidence>
<dbReference type="PANTHER" id="PTHR43788">
    <property type="entry name" value="DNA2/NAM7 HELICASE FAMILY MEMBER"/>
    <property type="match status" value="1"/>
</dbReference>
<feature type="region of interest" description="Disordered" evidence="5">
    <location>
        <begin position="1961"/>
        <end position="2001"/>
    </location>
</feature>
<dbReference type="InterPro" id="IPR036890">
    <property type="entry name" value="HATPase_C_sf"/>
</dbReference>
<feature type="region of interest" description="Disordered" evidence="5">
    <location>
        <begin position="1878"/>
        <end position="1948"/>
    </location>
</feature>
<evidence type="ECO:0000256" key="5">
    <source>
        <dbReference type="SAM" id="MobiDB-lite"/>
    </source>
</evidence>
<keyword evidence="2" id="KW-0378">Hydrolase</keyword>
<evidence type="ECO:0000256" key="3">
    <source>
        <dbReference type="ARBA" id="ARBA00022806"/>
    </source>
</evidence>
<comment type="caution">
    <text evidence="7">The sequence shown here is derived from an EMBL/GenBank/DDBJ whole genome shotgun (WGS) entry which is preliminary data.</text>
</comment>
<evidence type="ECO:0000259" key="6">
    <source>
        <dbReference type="Pfam" id="PF13087"/>
    </source>
</evidence>
<dbReference type="InterPro" id="IPR027417">
    <property type="entry name" value="P-loop_NTPase"/>
</dbReference>
<accession>A0AA92T1L9</accession>
<dbReference type="NCBIfam" id="NF047352">
    <property type="entry name" value="P_loop_sacsin"/>
    <property type="match status" value="1"/>
</dbReference>
<protein>
    <recommendedName>
        <fullName evidence="6">DNA2/NAM7 helicase-like C-terminal domain-containing protein</fullName>
    </recommendedName>
</protein>
<feature type="domain" description="DNA2/NAM7 helicase-like C-terminal" evidence="6">
    <location>
        <begin position="2373"/>
        <end position="2557"/>
    </location>
</feature>
<name>A0AA92T1L9_9BACT</name>
<feature type="compositionally biased region" description="Polar residues" evidence="5">
    <location>
        <begin position="1897"/>
        <end position="1908"/>
    </location>
</feature>